<dbReference type="AlphaFoldDB" id="A0A7I8VJU2"/>
<keyword evidence="3" id="KW-0597">Phosphoprotein</keyword>
<dbReference type="PROSITE" id="PS00411">
    <property type="entry name" value="KINESIN_MOTOR_1"/>
    <property type="match status" value="1"/>
</dbReference>
<accession>A0A7I8VJU2</accession>
<evidence type="ECO:0000256" key="3">
    <source>
        <dbReference type="ARBA" id="ARBA00022553"/>
    </source>
</evidence>
<dbReference type="InterPro" id="IPR027417">
    <property type="entry name" value="P-loop_NTPase"/>
</dbReference>
<dbReference type="GO" id="GO:0051231">
    <property type="term" value="P:spindle elongation"/>
    <property type="evidence" value="ECO:0007669"/>
    <property type="project" value="TreeGrafter"/>
</dbReference>
<dbReference type="GO" id="GO:0008574">
    <property type="term" value="F:plus-end-directed microtubule motor activity"/>
    <property type="evidence" value="ECO:0007669"/>
    <property type="project" value="TreeGrafter"/>
</dbReference>
<comment type="subcellular location">
    <subcellularLocation>
        <location evidence="1">Cytoplasm</location>
        <location evidence="1">Cytoskeleton</location>
    </subcellularLocation>
</comment>
<dbReference type="Proteomes" id="UP000549394">
    <property type="component" value="Unassembled WGS sequence"/>
</dbReference>
<evidence type="ECO:0000256" key="16">
    <source>
        <dbReference type="SAM" id="MobiDB-lite"/>
    </source>
</evidence>
<dbReference type="PROSITE" id="PS50067">
    <property type="entry name" value="KINESIN_MOTOR_2"/>
    <property type="match status" value="1"/>
</dbReference>
<dbReference type="GO" id="GO:0072686">
    <property type="term" value="C:mitotic spindle"/>
    <property type="evidence" value="ECO:0007669"/>
    <property type="project" value="TreeGrafter"/>
</dbReference>
<name>A0A7I8VJU2_9ANNE</name>
<dbReference type="InterPro" id="IPR019821">
    <property type="entry name" value="Kinesin_motor_CS"/>
</dbReference>
<protein>
    <submittedName>
        <fullName evidence="18">DgyrCDS5425</fullName>
    </submittedName>
</protein>
<dbReference type="GO" id="GO:0005634">
    <property type="term" value="C:nucleus"/>
    <property type="evidence" value="ECO:0007669"/>
    <property type="project" value="TreeGrafter"/>
</dbReference>
<evidence type="ECO:0000256" key="11">
    <source>
        <dbReference type="ARBA" id="ARBA00023212"/>
    </source>
</evidence>
<feature type="binding site" evidence="14">
    <location>
        <begin position="97"/>
        <end position="104"/>
    </location>
    <ligand>
        <name>ATP</name>
        <dbReference type="ChEBI" id="CHEBI:30616"/>
    </ligand>
</feature>
<dbReference type="GO" id="GO:0008017">
    <property type="term" value="F:microtubule binding"/>
    <property type="evidence" value="ECO:0007669"/>
    <property type="project" value="InterPro"/>
</dbReference>
<dbReference type="Pfam" id="PF00225">
    <property type="entry name" value="Kinesin"/>
    <property type="match status" value="1"/>
</dbReference>
<keyword evidence="7" id="KW-0498">Mitosis</keyword>
<keyword evidence="2" id="KW-0963">Cytoplasm</keyword>
<feature type="coiled-coil region" evidence="15">
    <location>
        <begin position="710"/>
        <end position="762"/>
    </location>
</feature>
<dbReference type="PANTHER" id="PTHR47970">
    <property type="entry name" value="KINESIN-LIKE PROTEIN KIF11"/>
    <property type="match status" value="1"/>
</dbReference>
<evidence type="ECO:0000313" key="18">
    <source>
        <dbReference type="EMBL" id="CAD5116546.1"/>
    </source>
</evidence>
<dbReference type="GO" id="GO:0051301">
    <property type="term" value="P:cell division"/>
    <property type="evidence" value="ECO:0007669"/>
    <property type="project" value="UniProtKB-KW"/>
</dbReference>
<keyword evidence="12" id="KW-0131">Cell cycle</keyword>
<evidence type="ECO:0000256" key="7">
    <source>
        <dbReference type="ARBA" id="ARBA00022776"/>
    </source>
</evidence>
<dbReference type="InterPro" id="IPR025901">
    <property type="entry name" value="Kinesin-assoc_MT-bd_dom"/>
</dbReference>
<keyword evidence="4" id="KW-0132">Cell division</keyword>
<comment type="similarity">
    <text evidence="13">Belongs to the TRAFAC class myosin-kinesin ATPase superfamily. Kinesin family. KIN-5/BimC subfamily.</text>
</comment>
<keyword evidence="5" id="KW-0493">Microtubule</keyword>
<dbReference type="PANTHER" id="PTHR47970:SF12">
    <property type="entry name" value="KINESIN FAMILY MEMBER 11"/>
    <property type="match status" value="1"/>
</dbReference>
<feature type="coiled-coil region" evidence="15">
    <location>
        <begin position="367"/>
        <end position="459"/>
    </location>
</feature>
<evidence type="ECO:0000256" key="13">
    <source>
        <dbReference type="ARBA" id="ARBA00034704"/>
    </source>
</evidence>
<dbReference type="OrthoDB" id="3176171at2759"/>
<dbReference type="InterPro" id="IPR047149">
    <property type="entry name" value="KIF11-like"/>
</dbReference>
<evidence type="ECO:0000256" key="8">
    <source>
        <dbReference type="ARBA" id="ARBA00022840"/>
    </source>
</evidence>
<keyword evidence="6 14" id="KW-0547">Nucleotide-binding</keyword>
<evidence type="ECO:0000313" key="19">
    <source>
        <dbReference type="Proteomes" id="UP000549394"/>
    </source>
</evidence>
<evidence type="ECO:0000256" key="6">
    <source>
        <dbReference type="ARBA" id="ARBA00022741"/>
    </source>
</evidence>
<gene>
    <name evidence="18" type="ORF">DGYR_LOCUS5155</name>
</gene>
<dbReference type="PRINTS" id="PR00380">
    <property type="entry name" value="KINESINHEAVY"/>
</dbReference>
<evidence type="ECO:0000256" key="15">
    <source>
        <dbReference type="SAM" id="Coils"/>
    </source>
</evidence>
<evidence type="ECO:0000256" key="5">
    <source>
        <dbReference type="ARBA" id="ARBA00022701"/>
    </source>
</evidence>
<dbReference type="GO" id="GO:0090307">
    <property type="term" value="P:mitotic spindle assembly"/>
    <property type="evidence" value="ECO:0007669"/>
    <property type="project" value="TreeGrafter"/>
</dbReference>
<sequence>MSKFKDDSNQNINVFVRCRPLSESEKKNGQYSIVQSNPEKREIVVKEKSGYMSTTKTFSFDRVFSPKAKQIEVYKAVVQPLLDEILLGYNCTVFAYGQTGTGKTFTMEGDRSNDPSLSWENDPLAGIIPRSMSQLFSRLHSQSFEFTVRVSYLEIYNEELIDLLGGQTAVPPRLKIYESSDKKGSCKIQGLEEAHVRDKHDVYRILELGSAKRQTAATNLNAHSSRSHTLFMVTVHMKESTIEGQELVKVGKLNLVDLAGSECVGRSGAVANRAREAGNINQSLLTLGRVITSLVEHAPHVPYRESKLTRLLRDSLGGRTKTSIIATLTPASGNLEETLNTLDYAHRAKNVMNKPEINQKVQQKVCLRAYGDEIERLRKDLQAARDKNGVFIEEENYQAMIADGHHKSEHIRELEEKLQFIIDEKIKFEELFLEKEERLEEEKEHHAETKDRLDKMEDVAFQAKVSIARTRADRCAKNHLVEKQVDTETKLTEEAKKVMNTADESVSDVQKLQDKVDRTKKTESTNADNADMFMQKISTTCTEMQERFNGLYNNHDSEIKQCFELTASLSESNKRNFEDLSANLKDFISRSAENHSSHMGKLEEIKKTCTDSSNKQMIEIETALKEEMEKATTQWNQVMENFEDLSERLDVQINKFSKLSEKLLKQNDEIKTTQKDQKWQFDDLLMDTKFKLEETVKNFVSTVDKHGKTAKDIHEQRKQVDEEVSQLNNQVEEDYNNIKKMLNDLQAKVDAKHNQFKKASDNIDSKTKILNDYTAEACERFEETKNSFTTMGEENVENVVDLKSLRGEHSEKIDRIRNNHFEENAEYLERITAGISNIGINITKERKNLRRITDNRNKFQEEQLEKEKSLQAMFLDNIDKTITNGLEDETTRNDEANKHIDDIKLNVSKHYTTTKDKLKNFDESLQDCKKHCDGMSKETNDFCNDQSNIADRFVSELQRTVPTGETPVRKQYTYPRVFSQTDSHGTIIEEFRSVYDKMTLPKELPKADKSDILEPVLKDDIEEPEIISKFELEDPEETEVSSTKSEESEASRTSSLASMESTKENLAPDDNEVFVKPTSIKRTASIKSKSRVKTPSLERKKAPLRSNSKKT</sequence>
<reference evidence="18 19" key="1">
    <citation type="submission" date="2020-08" db="EMBL/GenBank/DDBJ databases">
        <authorList>
            <person name="Hejnol A."/>
        </authorList>
    </citation>
    <scope>NUCLEOTIDE SEQUENCE [LARGE SCALE GENOMIC DNA]</scope>
</reference>
<feature type="domain" description="Kinesin motor" evidence="17">
    <location>
        <begin position="11"/>
        <end position="351"/>
    </location>
</feature>
<evidence type="ECO:0000256" key="10">
    <source>
        <dbReference type="ARBA" id="ARBA00023175"/>
    </source>
</evidence>
<dbReference type="SMART" id="SM00129">
    <property type="entry name" value="KISc"/>
    <property type="match status" value="1"/>
</dbReference>
<evidence type="ECO:0000256" key="2">
    <source>
        <dbReference type="ARBA" id="ARBA00022490"/>
    </source>
</evidence>
<dbReference type="SUPFAM" id="SSF52540">
    <property type="entry name" value="P-loop containing nucleoside triphosphate hydrolases"/>
    <property type="match status" value="1"/>
</dbReference>
<dbReference type="InterPro" id="IPR047241">
    <property type="entry name" value="KIF11-like_kin_motor_dom"/>
</dbReference>
<keyword evidence="10 14" id="KW-0505">Motor protein</keyword>
<keyword evidence="19" id="KW-1185">Reference proteome</keyword>
<evidence type="ECO:0000259" key="17">
    <source>
        <dbReference type="PROSITE" id="PS50067"/>
    </source>
</evidence>
<organism evidence="18 19">
    <name type="scientific">Dimorphilus gyrociliatus</name>
    <dbReference type="NCBI Taxonomy" id="2664684"/>
    <lineage>
        <taxon>Eukaryota</taxon>
        <taxon>Metazoa</taxon>
        <taxon>Spiralia</taxon>
        <taxon>Lophotrochozoa</taxon>
        <taxon>Annelida</taxon>
        <taxon>Polychaeta</taxon>
        <taxon>Polychaeta incertae sedis</taxon>
        <taxon>Dinophilidae</taxon>
        <taxon>Dimorphilus</taxon>
    </lineage>
</organism>
<feature type="region of interest" description="Disordered" evidence="16">
    <location>
        <begin position="1024"/>
        <end position="1111"/>
    </location>
</feature>
<keyword evidence="9 15" id="KW-0175">Coiled coil</keyword>
<evidence type="ECO:0000256" key="4">
    <source>
        <dbReference type="ARBA" id="ARBA00022618"/>
    </source>
</evidence>
<keyword evidence="8 14" id="KW-0067">ATP-binding</keyword>
<dbReference type="CDD" id="cd01364">
    <property type="entry name" value="KISc_BimC_Eg5"/>
    <property type="match status" value="1"/>
</dbReference>
<comment type="caution">
    <text evidence="18">The sequence shown here is derived from an EMBL/GenBank/DDBJ whole genome shotgun (WGS) entry which is preliminary data.</text>
</comment>
<proteinExistence type="inferred from homology"/>
<dbReference type="InterPro" id="IPR036961">
    <property type="entry name" value="Kinesin_motor_dom_sf"/>
</dbReference>
<dbReference type="InterPro" id="IPR001752">
    <property type="entry name" value="Kinesin_motor_dom"/>
</dbReference>
<evidence type="ECO:0000256" key="12">
    <source>
        <dbReference type="ARBA" id="ARBA00023306"/>
    </source>
</evidence>
<evidence type="ECO:0000256" key="9">
    <source>
        <dbReference type="ARBA" id="ARBA00023054"/>
    </source>
</evidence>
<dbReference type="EMBL" id="CAJFCJ010000006">
    <property type="protein sequence ID" value="CAD5116546.1"/>
    <property type="molecule type" value="Genomic_DNA"/>
</dbReference>
<dbReference type="GO" id="GO:0005524">
    <property type="term" value="F:ATP binding"/>
    <property type="evidence" value="ECO:0007669"/>
    <property type="project" value="UniProtKB-UniRule"/>
</dbReference>
<dbReference type="GO" id="GO:0007018">
    <property type="term" value="P:microtubule-based movement"/>
    <property type="evidence" value="ECO:0007669"/>
    <property type="project" value="InterPro"/>
</dbReference>
<keyword evidence="11" id="KW-0206">Cytoskeleton</keyword>
<dbReference type="FunFam" id="3.40.850.10:FF:000051">
    <property type="entry name" value="Kinesin-like protein bimC"/>
    <property type="match status" value="1"/>
</dbReference>
<evidence type="ECO:0000256" key="1">
    <source>
        <dbReference type="ARBA" id="ARBA00004245"/>
    </source>
</evidence>
<dbReference type="Pfam" id="PF13931">
    <property type="entry name" value="Microtub_bind"/>
    <property type="match status" value="1"/>
</dbReference>
<dbReference type="Gene3D" id="3.40.850.10">
    <property type="entry name" value="Kinesin motor domain"/>
    <property type="match status" value="1"/>
</dbReference>
<dbReference type="GO" id="GO:0005876">
    <property type="term" value="C:spindle microtubule"/>
    <property type="evidence" value="ECO:0007669"/>
    <property type="project" value="TreeGrafter"/>
</dbReference>
<evidence type="ECO:0000256" key="14">
    <source>
        <dbReference type="PROSITE-ProRule" id="PRU00283"/>
    </source>
</evidence>